<dbReference type="EMBL" id="CYXZ01000089">
    <property type="protein sequence ID" value="CUN32947.1"/>
    <property type="molecule type" value="Genomic_DNA"/>
</dbReference>
<dbReference type="AlphaFoldDB" id="A0A173W3C6"/>
<proteinExistence type="predicted"/>
<reference evidence="2 3" key="1">
    <citation type="submission" date="2015-09" db="EMBL/GenBank/DDBJ databases">
        <authorList>
            <consortium name="Pathogen Informatics"/>
        </authorList>
    </citation>
    <scope>NUCLEOTIDE SEQUENCE [LARGE SCALE GENOMIC DNA]</scope>
    <source>
        <strain evidence="2 3">2789STDY5834960</strain>
    </source>
</reference>
<dbReference type="InterPro" id="IPR038717">
    <property type="entry name" value="Tc1-like_DDE_dom"/>
</dbReference>
<evidence type="ECO:0000259" key="1">
    <source>
        <dbReference type="Pfam" id="PF13358"/>
    </source>
</evidence>
<dbReference type="OrthoDB" id="2375382at2"/>
<dbReference type="Proteomes" id="UP000095350">
    <property type="component" value="Unassembled WGS sequence"/>
</dbReference>
<protein>
    <recommendedName>
        <fullName evidence="1">Tc1-like transposase DDE domain-containing protein</fullName>
    </recommendedName>
</protein>
<accession>A0A173W3C6</accession>
<dbReference type="PaxDb" id="166486-ERS852572_04006"/>
<name>A0A173W3C6_9FIRM</name>
<evidence type="ECO:0000313" key="3">
    <source>
        <dbReference type="Proteomes" id="UP000095350"/>
    </source>
</evidence>
<dbReference type="NCBIfam" id="NF033545">
    <property type="entry name" value="transpos_IS630"/>
    <property type="match status" value="1"/>
</dbReference>
<evidence type="ECO:0000313" key="2">
    <source>
        <dbReference type="EMBL" id="CUN32947.1"/>
    </source>
</evidence>
<sequence>MEDVLDVYELPYNPERPVVCMDEKPYQLLGDARKPLPMRPGDNQKTDSEYVRNGTCSIFAFVEPLGGTHHVSVREQRTAFDWAEEIKYLVDVMYPDAEKVILVMDNLNTHKTASLYKRYPADEARRIIKRLEIHYTPKHGSWLDIAEIELNVMTRQCLSRRIENIAKLRGELAAWEVERNTVAAKVNWQFRTADARVKLSSLYPRFTTASE</sequence>
<feature type="domain" description="Tc1-like transposase DDE" evidence="1">
    <location>
        <begin position="17"/>
        <end position="168"/>
    </location>
</feature>
<organism evidence="2 3">
    <name type="scientific">Roseburia intestinalis</name>
    <dbReference type="NCBI Taxonomy" id="166486"/>
    <lineage>
        <taxon>Bacteria</taxon>
        <taxon>Bacillati</taxon>
        <taxon>Bacillota</taxon>
        <taxon>Clostridia</taxon>
        <taxon>Lachnospirales</taxon>
        <taxon>Lachnospiraceae</taxon>
        <taxon>Roseburia</taxon>
    </lineage>
</organism>
<dbReference type="InterPro" id="IPR047655">
    <property type="entry name" value="Transpos_IS630-like"/>
</dbReference>
<gene>
    <name evidence="2" type="ORF">ERS852572_04006</name>
</gene>
<dbReference type="Pfam" id="PF13358">
    <property type="entry name" value="DDE_3"/>
    <property type="match status" value="1"/>
</dbReference>